<comment type="caution">
    <text evidence="1">The sequence shown here is derived from an EMBL/GenBank/DDBJ whole genome shotgun (WGS) entry which is preliminary data.</text>
</comment>
<proteinExistence type="predicted"/>
<dbReference type="EMBL" id="NWVD01000017">
    <property type="protein sequence ID" value="PCG07540.1"/>
    <property type="molecule type" value="Genomic_DNA"/>
</dbReference>
<gene>
    <name evidence="1" type="ORF">COA17_17700</name>
</gene>
<reference evidence="1 2" key="1">
    <citation type="submission" date="2017-09" db="EMBL/GenBank/DDBJ databases">
        <title>Sphingomonas ginsenosidimutans KACC 14949, whole genome shotgun sequence.</title>
        <authorList>
            <person name="Feng G."/>
            <person name="Zhu H."/>
        </authorList>
    </citation>
    <scope>NUCLEOTIDE SEQUENCE [LARGE SCALE GENOMIC DNA]</scope>
    <source>
        <strain evidence="1 2">KACC 14949</strain>
    </source>
</reference>
<organism evidence="1 2">
    <name type="scientific">Sphingomonas ginsenosidimutans</name>
    <dbReference type="NCBI Taxonomy" id="862134"/>
    <lineage>
        <taxon>Bacteria</taxon>
        <taxon>Pseudomonadati</taxon>
        <taxon>Pseudomonadota</taxon>
        <taxon>Alphaproteobacteria</taxon>
        <taxon>Sphingomonadales</taxon>
        <taxon>Sphingomonadaceae</taxon>
        <taxon>Sphingomonas</taxon>
    </lineage>
</organism>
<dbReference type="Proteomes" id="UP000218784">
    <property type="component" value="Unassembled WGS sequence"/>
</dbReference>
<dbReference type="AlphaFoldDB" id="A0A2A4HT40"/>
<accession>A0A2A4HT40</accession>
<name>A0A2A4HT40_9SPHN</name>
<keyword evidence="2" id="KW-1185">Reference proteome</keyword>
<evidence type="ECO:0000313" key="2">
    <source>
        <dbReference type="Proteomes" id="UP000218784"/>
    </source>
</evidence>
<protein>
    <submittedName>
        <fullName evidence="1">Uncharacterized protein</fullName>
    </submittedName>
</protein>
<dbReference type="RefSeq" id="WP_096614162.1">
    <property type="nucleotide sequence ID" value="NZ_NWVD01000017.1"/>
</dbReference>
<sequence length="344" mass="40016">MKSMPKVTLNQLRERAERVEQRRREYRERAVAGTLVRHETWRLDYLSRPYLLGAPDERVAERFRNVFVNAMELSPKGQLTPVPMTRTDEYMQVFTHLLEDYSDRAAGGPPNEVVAAARAPLFRYFENGESSGVKMFEGYVAPSTPIIVKYGKRQFLEPMLATGDLRLANAGLYNDVAHSDAVRDDETSRTFFIPTWRERLDGRTGMDFQGHRIEFENDDIVLPLVFQDYFLFSLCEHIHYRMPTDFDADAAIVIRDPTRFKQRLISTFLGRLPDWEPLEGPVIYYDPYRDYSKFTVPEMAKHFGYGYQREVRVAFRPSVRPRTPLEPLFLSIGPMTDYADLVTI</sequence>
<evidence type="ECO:0000313" key="1">
    <source>
        <dbReference type="EMBL" id="PCG07540.1"/>
    </source>
</evidence>